<evidence type="ECO:0000259" key="12">
    <source>
        <dbReference type="SMART" id="SM00642"/>
    </source>
</evidence>
<dbReference type="PANTHER" id="PTHR43651">
    <property type="entry name" value="1,4-ALPHA-GLUCAN-BRANCHING ENZYME"/>
    <property type="match status" value="1"/>
</dbReference>
<feature type="active site" description="Proton donor" evidence="10 11">
    <location>
        <position position="393"/>
    </location>
</feature>
<keyword evidence="9 10" id="KW-0119">Carbohydrate metabolism</keyword>
<dbReference type="GO" id="GO:0043169">
    <property type="term" value="F:cation binding"/>
    <property type="evidence" value="ECO:0007669"/>
    <property type="project" value="InterPro"/>
</dbReference>
<dbReference type="InterPro" id="IPR004193">
    <property type="entry name" value="Glyco_hydro_13_N"/>
</dbReference>
<dbReference type="GO" id="GO:0005978">
    <property type="term" value="P:glycogen biosynthetic process"/>
    <property type="evidence" value="ECO:0007669"/>
    <property type="project" value="UniProtKB-UniRule"/>
</dbReference>
<dbReference type="InterPro" id="IPR006048">
    <property type="entry name" value="A-amylase/branching_C"/>
</dbReference>
<comment type="function">
    <text evidence="2 10">Catalyzes the formation of the alpha-1,6-glucosidic linkages in glycogen by scission of a 1,4-alpha-linked oligosaccharide from growing alpha-1,4-glucan chains and the subsequent attachment of the oligosaccharide to the alpha-1,6 position.</text>
</comment>
<dbReference type="CDD" id="cd11322">
    <property type="entry name" value="AmyAc_Glg_BE"/>
    <property type="match status" value="1"/>
</dbReference>
<dbReference type="PANTHER" id="PTHR43651:SF3">
    <property type="entry name" value="1,4-ALPHA-GLUCAN-BRANCHING ENZYME"/>
    <property type="match status" value="1"/>
</dbReference>
<dbReference type="PIRSF" id="PIRSF000463">
    <property type="entry name" value="GlgB"/>
    <property type="match status" value="1"/>
</dbReference>
<dbReference type="AlphaFoldDB" id="A0AB39CUY4"/>
<dbReference type="SUPFAM" id="SSF51445">
    <property type="entry name" value="(Trans)glycosidases"/>
    <property type="match status" value="1"/>
</dbReference>
<evidence type="ECO:0000313" key="15">
    <source>
        <dbReference type="EMBL" id="XDJ67051.1"/>
    </source>
</evidence>
<evidence type="ECO:0000256" key="6">
    <source>
        <dbReference type="ARBA" id="ARBA00022676"/>
    </source>
</evidence>
<evidence type="ECO:0000256" key="11">
    <source>
        <dbReference type="PIRSR" id="PIRSR000463-1"/>
    </source>
</evidence>
<gene>
    <name evidence="10 13" type="primary">glgB</name>
    <name evidence="15" type="ORF">ABRY91_03180</name>
    <name evidence="14" type="ORF">ABRZ00_11245</name>
    <name evidence="13" type="ORF">ABRZ02_05120</name>
</gene>
<dbReference type="Gene3D" id="3.20.20.80">
    <property type="entry name" value="Glycosidases"/>
    <property type="match status" value="1"/>
</dbReference>
<evidence type="ECO:0000256" key="1">
    <source>
        <dbReference type="ARBA" id="ARBA00000826"/>
    </source>
</evidence>
<evidence type="ECO:0000256" key="7">
    <source>
        <dbReference type="ARBA" id="ARBA00022679"/>
    </source>
</evidence>
<comment type="catalytic activity">
    <reaction evidence="1 10">
        <text>Transfers a segment of a (1-&gt;4)-alpha-D-glucan chain to a primary hydroxy group in a similar glucan chain.</text>
        <dbReference type="EC" id="2.4.1.18"/>
    </reaction>
</comment>
<dbReference type="SMART" id="SM00642">
    <property type="entry name" value="Aamy"/>
    <property type="match status" value="1"/>
</dbReference>
<evidence type="ECO:0000256" key="3">
    <source>
        <dbReference type="ARBA" id="ARBA00004964"/>
    </source>
</evidence>
<feature type="domain" description="Glycosyl hydrolase family 13 catalytic" evidence="12">
    <location>
        <begin position="184"/>
        <end position="550"/>
    </location>
</feature>
<dbReference type="Gene3D" id="2.60.40.10">
    <property type="entry name" value="Immunoglobulins"/>
    <property type="match status" value="1"/>
</dbReference>
<dbReference type="HAMAP" id="MF_00685">
    <property type="entry name" value="GlgB"/>
    <property type="match status" value="1"/>
</dbReference>
<dbReference type="InterPro" id="IPR044143">
    <property type="entry name" value="GlgB_N_E_set_prok"/>
</dbReference>
<dbReference type="GO" id="GO:0005829">
    <property type="term" value="C:cytosol"/>
    <property type="evidence" value="ECO:0007669"/>
    <property type="project" value="TreeGrafter"/>
</dbReference>
<dbReference type="Pfam" id="PF02922">
    <property type="entry name" value="CBM_48"/>
    <property type="match status" value="1"/>
</dbReference>
<dbReference type="SUPFAM" id="SSF51011">
    <property type="entry name" value="Glycosyl hydrolase domain"/>
    <property type="match status" value="1"/>
</dbReference>
<evidence type="ECO:0000313" key="14">
    <source>
        <dbReference type="EMBL" id="XDJ55109.1"/>
    </source>
</evidence>
<evidence type="ECO:0000256" key="5">
    <source>
        <dbReference type="ARBA" id="ARBA00022600"/>
    </source>
</evidence>
<reference evidence="13" key="1">
    <citation type="submission" date="2024-05" db="EMBL/GenBank/DDBJ databases">
        <authorList>
            <person name="Luo Y.-C."/>
            <person name="Nicholds J."/>
            <person name="Mortimer T."/>
            <person name="Maboni G."/>
        </authorList>
    </citation>
    <scope>NUCLEOTIDE SEQUENCE</scope>
    <source>
        <strain evidence="15">145849</strain>
        <strain evidence="14">150221</strain>
        <strain evidence="13">153271</strain>
    </source>
</reference>
<evidence type="ECO:0000256" key="8">
    <source>
        <dbReference type="ARBA" id="ARBA00023056"/>
    </source>
</evidence>
<dbReference type="GO" id="GO:0003844">
    <property type="term" value="F:1,4-alpha-glucan branching enzyme activity"/>
    <property type="evidence" value="ECO:0007669"/>
    <property type="project" value="UniProtKB-UniRule"/>
</dbReference>
<dbReference type="EMBL" id="CP158253">
    <property type="protein sequence ID" value="XDJ45668.1"/>
    <property type="molecule type" value="Genomic_DNA"/>
</dbReference>
<dbReference type="NCBIfam" id="NF008967">
    <property type="entry name" value="PRK12313.1"/>
    <property type="match status" value="1"/>
</dbReference>
<dbReference type="CDD" id="cd02855">
    <property type="entry name" value="E_set_GBE_prok_N"/>
    <property type="match status" value="1"/>
</dbReference>
<evidence type="ECO:0000256" key="10">
    <source>
        <dbReference type="HAMAP-Rule" id="MF_00685"/>
    </source>
</evidence>
<dbReference type="FunFam" id="3.20.20.80:FF:000003">
    <property type="entry name" value="1,4-alpha-glucan branching enzyme GlgB"/>
    <property type="match status" value="1"/>
</dbReference>
<keyword evidence="6 10" id="KW-0328">Glycosyltransferase</keyword>
<comment type="similarity">
    <text evidence="4 10">Belongs to the glycosyl hydrolase 13 family. GlgB subfamily.</text>
</comment>
<sequence length="661" mass="72494">MAANSLECARAHCQGAAGAALLALGGSMNGGFHEFGPLIGEDLLARHGDGDWRAVAALAPSLTEIDGVQGLRCAVWAPNARSVALVGDFNAWDPRRHPMRLRHMAGVWEFFLPGVRGGDRYKFAVLGADGVLRWKADPLARRTESPPGTASVVHDASLLAWSDRDWCAGRAARQHPGQPISIYEVHAGSWAFQEGDGEPWEQLGERLPAYAQALGFTHVELLPIMEHPFGGSWGYQPLGLFAPAARYGTPRGFAHFVGRCHAAGVGVILDWVPSHFPEDAHGLEHFDGTPLYEHADPREGHHPDWHSAIYNLGRNEVKAMLLASAHYWLDEYHVDGLRVDAVASMLYRDYSRAPGQWIPNRYGGRENLESIDFLRELTGSVRARGDGAMTVAEESTAWPGVTKPAGEGGLGFDYKWNMGWMHDTLQYMRRDPVHRRYHHGDLAFGLQYAFSERFVLPLSHDEVVHGKGSLASKMGGEPDRRLDALRAYLAFMWVHPGKKLLFMGGEIAQWREWNHDAVVHWDLLDHPAHRGVQRLVGRLNQLYRERASLHASDADASGFSWTVGDDAENSVFAFERCAPGHAPVLAVCNFTPVPHPGYVVGASCGVLWRLLLDSGGPGGTPAAPRNIPARQEPAHGRPFSLTLDLPGASTLLLAPGSLDDE</sequence>
<accession>A0AB39CUY4</accession>
<dbReference type="InterPro" id="IPR006407">
    <property type="entry name" value="GlgB"/>
</dbReference>
<keyword evidence="8 10" id="KW-0320">Glycogen biosynthesis</keyword>
<dbReference type="EMBL" id="CP158261">
    <property type="protein sequence ID" value="XDJ67051.1"/>
    <property type="molecule type" value="Genomic_DNA"/>
</dbReference>
<evidence type="ECO:0000313" key="13">
    <source>
        <dbReference type="EMBL" id="XDJ45668.1"/>
    </source>
</evidence>
<dbReference type="NCBIfam" id="TIGR01515">
    <property type="entry name" value="branching_enzym"/>
    <property type="match status" value="1"/>
</dbReference>
<name>A0AB39CUY4_9BURK</name>
<keyword evidence="5 10" id="KW-0321">Glycogen metabolism</keyword>
<dbReference type="InterPro" id="IPR013780">
    <property type="entry name" value="Glyco_hydro_b"/>
</dbReference>
<feature type="active site" description="Nucleophile" evidence="10 11">
    <location>
        <position position="340"/>
    </location>
</feature>
<dbReference type="EC" id="2.4.1.18" evidence="10"/>
<dbReference type="GO" id="GO:0004553">
    <property type="term" value="F:hydrolase activity, hydrolyzing O-glycosyl compounds"/>
    <property type="evidence" value="ECO:0007669"/>
    <property type="project" value="InterPro"/>
</dbReference>
<dbReference type="EMBL" id="CP158257">
    <property type="protein sequence ID" value="XDJ55109.1"/>
    <property type="molecule type" value="Genomic_DNA"/>
</dbReference>
<evidence type="ECO:0000256" key="4">
    <source>
        <dbReference type="ARBA" id="ARBA00009000"/>
    </source>
</evidence>
<proteinExistence type="inferred from homology"/>
<evidence type="ECO:0000256" key="2">
    <source>
        <dbReference type="ARBA" id="ARBA00002953"/>
    </source>
</evidence>
<dbReference type="InterPro" id="IPR006047">
    <property type="entry name" value="GH13_cat_dom"/>
</dbReference>
<organism evidence="13">
    <name type="scientific">Castellaniella ginsengisoli</name>
    <dbReference type="NCBI Taxonomy" id="546114"/>
    <lineage>
        <taxon>Bacteria</taxon>
        <taxon>Pseudomonadati</taxon>
        <taxon>Pseudomonadota</taxon>
        <taxon>Betaproteobacteria</taxon>
        <taxon>Burkholderiales</taxon>
        <taxon>Alcaligenaceae</taxon>
        <taxon>Castellaniella</taxon>
    </lineage>
</organism>
<dbReference type="Pfam" id="PF02806">
    <property type="entry name" value="Alpha-amylase_C"/>
    <property type="match status" value="1"/>
</dbReference>
<protein>
    <recommendedName>
        <fullName evidence="10">1,4-alpha-glucan branching enzyme GlgB</fullName>
        <ecNumber evidence="10">2.4.1.18</ecNumber>
    </recommendedName>
    <alternativeName>
        <fullName evidence="10">1,4-alpha-D-glucan:1,4-alpha-D-glucan 6-glucosyl-transferase</fullName>
    </alternativeName>
    <alternativeName>
        <fullName evidence="10">Alpha-(1-&gt;4)-glucan branching enzyme</fullName>
    </alternativeName>
    <alternativeName>
        <fullName evidence="10">Glycogen branching enzyme</fullName>
        <shortName evidence="10">BE</shortName>
    </alternativeName>
</protein>
<dbReference type="Gene3D" id="2.60.40.1180">
    <property type="entry name" value="Golgi alpha-mannosidase II"/>
    <property type="match status" value="1"/>
</dbReference>
<dbReference type="NCBIfam" id="NF003811">
    <property type="entry name" value="PRK05402.1"/>
    <property type="match status" value="1"/>
</dbReference>
<dbReference type="KEGG" id="cgin:ABRZ00_11245"/>
<dbReference type="InterPro" id="IPR037439">
    <property type="entry name" value="Branching_enzy"/>
</dbReference>
<dbReference type="InterPro" id="IPR013783">
    <property type="entry name" value="Ig-like_fold"/>
</dbReference>
<comment type="subunit">
    <text evidence="10">Monomer.</text>
</comment>
<evidence type="ECO:0000256" key="9">
    <source>
        <dbReference type="ARBA" id="ARBA00023277"/>
    </source>
</evidence>
<keyword evidence="7 10" id="KW-0808">Transferase</keyword>
<comment type="pathway">
    <text evidence="3 10">Glycan biosynthesis; glycogen biosynthesis.</text>
</comment>
<dbReference type="InterPro" id="IPR017853">
    <property type="entry name" value="GH"/>
</dbReference>